<evidence type="ECO:0000256" key="8">
    <source>
        <dbReference type="ARBA" id="ARBA00022840"/>
    </source>
</evidence>
<dbReference type="InterPro" id="IPR003442">
    <property type="entry name" value="T6A_TsaE"/>
</dbReference>
<keyword evidence="8" id="KW-0067">ATP-binding</keyword>
<dbReference type="PANTHER" id="PTHR33540:SF2">
    <property type="entry name" value="TRNA THREONYLCARBAMOYLADENOSINE BIOSYNTHESIS PROTEIN TSAE"/>
    <property type="match status" value="1"/>
</dbReference>
<dbReference type="Pfam" id="PF02367">
    <property type="entry name" value="TsaE"/>
    <property type="match status" value="1"/>
</dbReference>
<keyword evidence="6" id="KW-0479">Metal-binding</keyword>
<keyword evidence="4" id="KW-0963">Cytoplasm</keyword>
<dbReference type="SUPFAM" id="SSF52540">
    <property type="entry name" value="P-loop containing nucleoside triphosphate hydrolases"/>
    <property type="match status" value="1"/>
</dbReference>
<dbReference type="Gene3D" id="3.40.50.300">
    <property type="entry name" value="P-loop containing nucleotide triphosphate hydrolases"/>
    <property type="match status" value="1"/>
</dbReference>
<dbReference type="KEGG" id="asoc:CB4_04147"/>
<dbReference type="FunFam" id="3.40.50.300:FF:000777">
    <property type="entry name" value="tRNA (N6-adenosine(37)-N6)-threonylcarbamoyltransferase complex ATPase TsaE"/>
    <property type="match status" value="1"/>
</dbReference>
<dbReference type="EMBL" id="AP017312">
    <property type="protein sequence ID" value="BAU29893.1"/>
    <property type="molecule type" value="Genomic_DNA"/>
</dbReference>
<evidence type="ECO:0000313" key="12">
    <source>
        <dbReference type="Proteomes" id="UP000217696"/>
    </source>
</evidence>
<evidence type="ECO:0000256" key="6">
    <source>
        <dbReference type="ARBA" id="ARBA00022723"/>
    </source>
</evidence>
<dbReference type="GO" id="GO:0046872">
    <property type="term" value="F:metal ion binding"/>
    <property type="evidence" value="ECO:0007669"/>
    <property type="project" value="UniProtKB-KW"/>
</dbReference>
<dbReference type="GO" id="GO:0002949">
    <property type="term" value="P:tRNA threonylcarbamoyladenosine modification"/>
    <property type="evidence" value="ECO:0007669"/>
    <property type="project" value="InterPro"/>
</dbReference>
<evidence type="ECO:0000256" key="2">
    <source>
        <dbReference type="ARBA" id="ARBA00007599"/>
    </source>
</evidence>
<protein>
    <recommendedName>
        <fullName evidence="3">tRNA threonylcarbamoyladenosine biosynthesis protein TsaE</fullName>
    </recommendedName>
    <alternativeName>
        <fullName evidence="10">t(6)A37 threonylcarbamoyladenosine biosynthesis protein TsaE</fullName>
    </alternativeName>
</protein>
<comment type="subcellular location">
    <subcellularLocation>
        <location evidence="1">Cytoplasm</location>
    </subcellularLocation>
</comment>
<comment type="similarity">
    <text evidence="2">Belongs to the TsaE family.</text>
</comment>
<keyword evidence="5" id="KW-0819">tRNA processing</keyword>
<keyword evidence="9" id="KW-0460">Magnesium</keyword>
<dbReference type="AlphaFoldDB" id="A0A0U5B1M7"/>
<dbReference type="GO" id="GO:0005524">
    <property type="term" value="F:ATP binding"/>
    <property type="evidence" value="ECO:0007669"/>
    <property type="project" value="UniProtKB-KW"/>
</dbReference>
<name>A0A0U5B1M7_9BACL</name>
<evidence type="ECO:0000256" key="4">
    <source>
        <dbReference type="ARBA" id="ARBA00022490"/>
    </source>
</evidence>
<dbReference type="NCBIfam" id="TIGR00150">
    <property type="entry name" value="T6A_YjeE"/>
    <property type="match status" value="1"/>
</dbReference>
<evidence type="ECO:0000256" key="3">
    <source>
        <dbReference type="ARBA" id="ARBA00019010"/>
    </source>
</evidence>
<reference evidence="11 12" key="1">
    <citation type="submission" date="2015-12" db="EMBL/GenBank/DDBJ databases">
        <title>Genome sequence of Aneurinibacillus soli.</title>
        <authorList>
            <person name="Lee J.S."/>
            <person name="Lee K.C."/>
            <person name="Kim K.K."/>
            <person name="Lee B.W."/>
        </authorList>
    </citation>
    <scope>NUCLEOTIDE SEQUENCE [LARGE SCALE GENOMIC DNA]</scope>
    <source>
        <strain evidence="11 12">CB4</strain>
    </source>
</reference>
<evidence type="ECO:0000256" key="10">
    <source>
        <dbReference type="ARBA" id="ARBA00032441"/>
    </source>
</evidence>
<keyword evidence="7" id="KW-0547">Nucleotide-binding</keyword>
<gene>
    <name evidence="11" type="primary">tsaE</name>
    <name evidence="11" type="ORF">CB4_04147</name>
</gene>
<evidence type="ECO:0000256" key="5">
    <source>
        <dbReference type="ARBA" id="ARBA00022694"/>
    </source>
</evidence>
<evidence type="ECO:0000256" key="9">
    <source>
        <dbReference type="ARBA" id="ARBA00022842"/>
    </source>
</evidence>
<keyword evidence="12" id="KW-1185">Reference proteome</keyword>
<dbReference type="PANTHER" id="PTHR33540">
    <property type="entry name" value="TRNA THREONYLCARBAMOYLADENOSINE BIOSYNTHESIS PROTEIN TSAE"/>
    <property type="match status" value="1"/>
</dbReference>
<evidence type="ECO:0000256" key="7">
    <source>
        <dbReference type="ARBA" id="ARBA00022741"/>
    </source>
</evidence>
<organism evidence="11 12">
    <name type="scientific">Aneurinibacillus soli</name>
    <dbReference type="NCBI Taxonomy" id="1500254"/>
    <lineage>
        <taxon>Bacteria</taxon>
        <taxon>Bacillati</taxon>
        <taxon>Bacillota</taxon>
        <taxon>Bacilli</taxon>
        <taxon>Bacillales</taxon>
        <taxon>Paenibacillaceae</taxon>
        <taxon>Aneurinibacillus group</taxon>
        <taxon>Aneurinibacillus</taxon>
    </lineage>
</organism>
<sequence>MERDAHMAEQTTYTFITRSVGETQRLAETIGKMAEPGDVLTLSGDLGAGKTSFTQGLARGLGVPGVVNSPTFTIIKEYAGHLPLYHMDVYRMEDMGEDLGFDEYFYGDGMTVVEWPQMIAEQLPPERCDIVITRGDGEERTFVFTPYGSRYQIVCEAIANEHPSN</sequence>
<accession>A0A0U5B1M7</accession>
<evidence type="ECO:0000313" key="11">
    <source>
        <dbReference type="EMBL" id="BAU29893.1"/>
    </source>
</evidence>
<dbReference type="GO" id="GO:0005737">
    <property type="term" value="C:cytoplasm"/>
    <property type="evidence" value="ECO:0007669"/>
    <property type="project" value="UniProtKB-SubCell"/>
</dbReference>
<dbReference type="Proteomes" id="UP000217696">
    <property type="component" value="Chromosome"/>
</dbReference>
<proteinExistence type="inferred from homology"/>
<dbReference type="InterPro" id="IPR027417">
    <property type="entry name" value="P-loop_NTPase"/>
</dbReference>
<evidence type="ECO:0000256" key="1">
    <source>
        <dbReference type="ARBA" id="ARBA00004496"/>
    </source>
</evidence>